<evidence type="ECO:0000313" key="2">
    <source>
        <dbReference type="Proteomes" id="UP000004947"/>
    </source>
</evidence>
<protein>
    <submittedName>
        <fullName evidence="1">Uncharacterized protein</fullName>
    </submittedName>
</protein>
<comment type="caution">
    <text evidence="1">The sequence shown here is derived from an EMBL/GenBank/DDBJ whole genome shotgun (WGS) entry which is preliminary data.</text>
</comment>
<evidence type="ECO:0000313" key="1">
    <source>
        <dbReference type="EMBL" id="EDM26661.1"/>
    </source>
</evidence>
<name>A6DNK2_9BACT</name>
<gene>
    <name evidence="1" type="ORF">LNTAR_18480</name>
</gene>
<sequence length="290" mass="33061">MNKLLLLLLTLGYSLMAQEKQVLLEESRSYYSGAEFVYKLNDNFVTAKDLNWRLVLAEKTLAQGQLKPQDKNFIKWQLPKVKEGSFVTGNLELISASNQMSQTIPFYLLGDKQISFKHDKVFILSDGPEIENEATLSAHGLFYELVQNHEAVSSQFLILKDVQLYDDLNVFLKSFVSKGGKVLVLGYCAGEFDFGQWNLDKIELLSKKSLNTEIKGFNTTAVSTKESWELDFQHKLINLVESNLDTASYSIRLRSGKGEIVFFSADLFKHLDKDPSLMLYLQKMIQSKNK</sequence>
<dbReference type="EMBL" id="ABCK01000014">
    <property type="protein sequence ID" value="EDM26661.1"/>
    <property type="molecule type" value="Genomic_DNA"/>
</dbReference>
<dbReference type="RefSeq" id="WP_007279440.1">
    <property type="nucleotide sequence ID" value="NZ_ABCK01000014.1"/>
</dbReference>
<organism evidence="1 2">
    <name type="scientific">Lentisphaera araneosa HTCC2155</name>
    <dbReference type="NCBI Taxonomy" id="313628"/>
    <lineage>
        <taxon>Bacteria</taxon>
        <taxon>Pseudomonadati</taxon>
        <taxon>Lentisphaerota</taxon>
        <taxon>Lentisphaeria</taxon>
        <taxon>Lentisphaerales</taxon>
        <taxon>Lentisphaeraceae</taxon>
        <taxon>Lentisphaera</taxon>
    </lineage>
</organism>
<keyword evidence="2" id="KW-1185">Reference proteome</keyword>
<dbReference type="STRING" id="313628.LNTAR_18480"/>
<accession>A6DNK2</accession>
<proteinExistence type="predicted"/>
<dbReference type="AlphaFoldDB" id="A6DNK2"/>
<reference evidence="1 2" key="1">
    <citation type="journal article" date="2010" name="J. Bacteriol.">
        <title>Genome sequence of Lentisphaera araneosa HTCC2155T, the type species of the order Lentisphaerales in the phylum Lentisphaerae.</title>
        <authorList>
            <person name="Thrash J.C."/>
            <person name="Cho J.C."/>
            <person name="Vergin K.L."/>
            <person name="Morris R.M."/>
            <person name="Giovannoni S.J."/>
        </authorList>
    </citation>
    <scope>NUCLEOTIDE SEQUENCE [LARGE SCALE GENOMIC DNA]</scope>
    <source>
        <strain evidence="1 2">HTCC2155</strain>
    </source>
</reference>
<dbReference type="Proteomes" id="UP000004947">
    <property type="component" value="Unassembled WGS sequence"/>
</dbReference>